<dbReference type="KEGG" id="sseo:D0Z67_10575"/>
<dbReference type="Proteomes" id="UP000292547">
    <property type="component" value="Chromosome"/>
</dbReference>
<proteinExistence type="predicted"/>
<keyword evidence="2" id="KW-1185">Reference proteome</keyword>
<accession>A0A4P6U1X7</accession>
<dbReference type="EMBL" id="CP032229">
    <property type="protein sequence ID" value="QBJ94105.1"/>
    <property type="molecule type" value="Genomic_DNA"/>
</dbReference>
<protein>
    <submittedName>
        <fullName evidence="1">Uncharacterized protein</fullName>
    </submittedName>
</protein>
<reference evidence="1 2" key="1">
    <citation type="submission" date="2018-08" db="EMBL/GenBank/DDBJ databases">
        <title>The complete genome sequence of Streptomyces seoulensis, a pioneer strain for nickel superoxide dismutase discovery.</title>
        <authorList>
            <person name="Shin J."/>
            <person name="Lee J.-S."/>
            <person name="Lee E.-J."/>
            <person name="Youn H.-D."/>
        </authorList>
    </citation>
    <scope>NUCLEOTIDE SEQUENCE [LARGE SCALE GENOMIC DNA]</scope>
    <source>
        <strain evidence="1 2">KCTC 9819</strain>
    </source>
</reference>
<dbReference type="AlphaFoldDB" id="A0A4P6U1X7"/>
<gene>
    <name evidence="1" type="ORF">D0Z67_10575</name>
</gene>
<name>A0A4P6U1X7_STRSO</name>
<sequence>MPGKHMGRGLRADRRVDGLPTQSLKLLELSLVVLSDQLLVNPSNRLCRPPSLCHCNPLRCLSMWISCNSHY</sequence>
<evidence type="ECO:0000313" key="2">
    <source>
        <dbReference type="Proteomes" id="UP000292547"/>
    </source>
</evidence>
<evidence type="ECO:0000313" key="1">
    <source>
        <dbReference type="EMBL" id="QBJ94105.1"/>
    </source>
</evidence>
<organism evidence="1 2">
    <name type="scientific">Streptomyces seoulensis</name>
    <dbReference type="NCBI Taxonomy" id="73044"/>
    <lineage>
        <taxon>Bacteria</taxon>
        <taxon>Bacillati</taxon>
        <taxon>Actinomycetota</taxon>
        <taxon>Actinomycetes</taxon>
        <taxon>Kitasatosporales</taxon>
        <taxon>Streptomycetaceae</taxon>
        <taxon>Streptomyces</taxon>
    </lineage>
</organism>